<dbReference type="AlphaFoldDB" id="A0A8D0EVY4"/>
<reference evidence="1" key="1">
    <citation type="submission" date="2025-08" db="UniProtKB">
        <authorList>
            <consortium name="Ensembl"/>
        </authorList>
    </citation>
    <scope>IDENTIFICATION</scope>
</reference>
<evidence type="ECO:0000313" key="2">
    <source>
        <dbReference type="Proteomes" id="UP000694551"/>
    </source>
</evidence>
<accession>A0A8D0EVY4</accession>
<dbReference type="Proteomes" id="UP000694551">
    <property type="component" value="Unplaced"/>
</dbReference>
<reference evidence="1" key="2">
    <citation type="submission" date="2025-09" db="UniProtKB">
        <authorList>
            <consortium name="Ensembl"/>
        </authorList>
    </citation>
    <scope>IDENTIFICATION</scope>
</reference>
<sequence length="116" mass="12392">HPSGSCPNFQVPQTPLAMLLELSVSASTAGYVCLRGCSSTSQLRDLGKAHLWPDCPKMSLPVLNNLPLALANLEHSKKDSQVLLRVGDAKIQDSALCLCVRVGNTPKLLKLTGTEL</sequence>
<name>A0A8D0EVY4_STROC</name>
<dbReference type="Ensembl" id="ENSSOCT00000005593.1">
    <property type="protein sequence ID" value="ENSSOCP00000005439.1"/>
    <property type="gene ID" value="ENSSOCG00000004219.1"/>
</dbReference>
<organism evidence="1 2">
    <name type="scientific">Strix occidentalis caurina</name>
    <name type="common">northern spotted owl</name>
    <dbReference type="NCBI Taxonomy" id="311401"/>
    <lineage>
        <taxon>Eukaryota</taxon>
        <taxon>Metazoa</taxon>
        <taxon>Chordata</taxon>
        <taxon>Craniata</taxon>
        <taxon>Vertebrata</taxon>
        <taxon>Euteleostomi</taxon>
        <taxon>Archelosauria</taxon>
        <taxon>Archosauria</taxon>
        <taxon>Dinosauria</taxon>
        <taxon>Saurischia</taxon>
        <taxon>Theropoda</taxon>
        <taxon>Coelurosauria</taxon>
        <taxon>Aves</taxon>
        <taxon>Neognathae</taxon>
        <taxon>Neoaves</taxon>
        <taxon>Telluraves</taxon>
        <taxon>Strigiformes</taxon>
        <taxon>Strigidae</taxon>
        <taxon>Strix</taxon>
    </lineage>
</organism>
<keyword evidence="2" id="KW-1185">Reference proteome</keyword>
<proteinExistence type="predicted"/>
<evidence type="ECO:0000313" key="1">
    <source>
        <dbReference type="Ensembl" id="ENSSOCP00000005439.1"/>
    </source>
</evidence>
<protein>
    <submittedName>
        <fullName evidence="1">Uncharacterized protein</fullName>
    </submittedName>
</protein>